<dbReference type="RefSeq" id="WP_200613110.1">
    <property type="nucleotide sequence ID" value="NZ_JAEHHL010000013.1"/>
</dbReference>
<dbReference type="GO" id="GO:0003700">
    <property type="term" value="F:DNA-binding transcription factor activity"/>
    <property type="evidence" value="ECO:0007669"/>
    <property type="project" value="InterPro"/>
</dbReference>
<proteinExistence type="predicted"/>
<dbReference type="Pfam" id="PF01380">
    <property type="entry name" value="SIS"/>
    <property type="match status" value="1"/>
</dbReference>
<sequence length="287" mass="31312">MNKPLKSLVDIIHQAYDGLSGRERQVADFILESPGEVSMYPASELARLVGVSNSTVTRFVQRAGFESYDEMRLAAREARNWGSPLFLAPREGEARPGKGADALIAEFAEAEMAALRHGLEQVSPALLDEIAGALSGARRLGFLGFRNSHYFAAYARWQFVQFRPDTRLLPGPGETLAEGLADFGPEDVVVVVGVRRVVGALPRALKALDGRGVRVLLITDPSARGMPALARWTITCPVENPHVLDSYAGVLAVLRLLAVATMRRSGKAGREHLEWIETQHEALGEFD</sequence>
<dbReference type="Proteomes" id="UP000655420">
    <property type="component" value="Unassembled WGS sequence"/>
</dbReference>
<accession>A0A8J7MB94</accession>
<dbReference type="PROSITE" id="PS51071">
    <property type="entry name" value="HTH_RPIR"/>
    <property type="match status" value="1"/>
</dbReference>
<dbReference type="EMBL" id="JAEHHL010000013">
    <property type="protein sequence ID" value="MBK0401062.1"/>
    <property type="molecule type" value="Genomic_DNA"/>
</dbReference>
<dbReference type="InterPro" id="IPR000281">
    <property type="entry name" value="HTH_RpiR"/>
</dbReference>
<dbReference type="GO" id="GO:0003677">
    <property type="term" value="F:DNA binding"/>
    <property type="evidence" value="ECO:0007669"/>
    <property type="project" value="InterPro"/>
</dbReference>
<dbReference type="SUPFAM" id="SSF53697">
    <property type="entry name" value="SIS domain"/>
    <property type="match status" value="1"/>
</dbReference>
<dbReference type="Gene3D" id="3.40.50.10490">
    <property type="entry name" value="Glucose-6-phosphate isomerase like protein, domain 1"/>
    <property type="match status" value="1"/>
</dbReference>
<protein>
    <submittedName>
        <fullName evidence="2">MurR/RpiR family transcriptional regulator</fullName>
    </submittedName>
</protein>
<dbReference type="AlphaFoldDB" id="A0A8J7MB94"/>
<dbReference type="SUPFAM" id="SSF46689">
    <property type="entry name" value="Homeodomain-like"/>
    <property type="match status" value="1"/>
</dbReference>
<comment type="caution">
    <text evidence="2">The sequence shown here is derived from an EMBL/GenBank/DDBJ whole genome shotgun (WGS) entry which is preliminary data.</text>
</comment>
<dbReference type="InterPro" id="IPR047640">
    <property type="entry name" value="RpiR-like"/>
</dbReference>
<reference evidence="2" key="1">
    <citation type="submission" date="2020-12" db="EMBL/GenBank/DDBJ databases">
        <title>Bacterial taxonomy.</title>
        <authorList>
            <person name="Pan X."/>
        </authorList>
    </citation>
    <scope>NUCLEOTIDE SEQUENCE</scope>
    <source>
        <strain evidence="2">M0105</strain>
    </source>
</reference>
<evidence type="ECO:0000259" key="1">
    <source>
        <dbReference type="PROSITE" id="PS51071"/>
    </source>
</evidence>
<dbReference type="GO" id="GO:1901135">
    <property type="term" value="P:carbohydrate derivative metabolic process"/>
    <property type="evidence" value="ECO:0007669"/>
    <property type="project" value="InterPro"/>
</dbReference>
<dbReference type="PANTHER" id="PTHR30514">
    <property type="entry name" value="GLUCOKINASE"/>
    <property type="match status" value="1"/>
</dbReference>
<dbReference type="InterPro" id="IPR001347">
    <property type="entry name" value="SIS_dom"/>
</dbReference>
<keyword evidence="3" id="KW-1185">Reference proteome</keyword>
<dbReference type="GO" id="GO:0097367">
    <property type="term" value="F:carbohydrate derivative binding"/>
    <property type="evidence" value="ECO:0007669"/>
    <property type="project" value="InterPro"/>
</dbReference>
<dbReference type="Pfam" id="PF01418">
    <property type="entry name" value="HTH_6"/>
    <property type="match status" value="1"/>
</dbReference>
<evidence type="ECO:0000313" key="2">
    <source>
        <dbReference type="EMBL" id="MBK0401062.1"/>
    </source>
</evidence>
<name>A0A8J7MB94_9RHOB</name>
<evidence type="ECO:0000313" key="3">
    <source>
        <dbReference type="Proteomes" id="UP000655420"/>
    </source>
</evidence>
<dbReference type="InterPro" id="IPR009057">
    <property type="entry name" value="Homeodomain-like_sf"/>
</dbReference>
<feature type="domain" description="HTH rpiR-type" evidence="1">
    <location>
        <begin position="6"/>
        <end position="82"/>
    </location>
</feature>
<dbReference type="InterPro" id="IPR036388">
    <property type="entry name" value="WH-like_DNA-bd_sf"/>
</dbReference>
<dbReference type="PANTHER" id="PTHR30514:SF18">
    <property type="entry name" value="RPIR-FAMILY TRANSCRIPTIONAL REGULATOR"/>
    <property type="match status" value="1"/>
</dbReference>
<dbReference type="Gene3D" id="1.10.10.10">
    <property type="entry name" value="Winged helix-like DNA-binding domain superfamily/Winged helix DNA-binding domain"/>
    <property type="match status" value="1"/>
</dbReference>
<organism evidence="2 3">
    <name type="scientific">Thermohalobaculum xanthum</name>
    <dbReference type="NCBI Taxonomy" id="2753746"/>
    <lineage>
        <taxon>Bacteria</taxon>
        <taxon>Pseudomonadati</taxon>
        <taxon>Pseudomonadota</taxon>
        <taxon>Alphaproteobacteria</taxon>
        <taxon>Rhodobacterales</taxon>
        <taxon>Paracoccaceae</taxon>
        <taxon>Thermohalobaculum</taxon>
    </lineage>
</organism>
<dbReference type="InterPro" id="IPR046348">
    <property type="entry name" value="SIS_dom_sf"/>
</dbReference>
<gene>
    <name evidence="2" type="ORF">H0I76_17835</name>
</gene>